<dbReference type="EMBL" id="JAHQIW010000515">
    <property type="protein sequence ID" value="KAJ1348500.1"/>
    <property type="molecule type" value="Genomic_DNA"/>
</dbReference>
<evidence type="ECO:0000313" key="2">
    <source>
        <dbReference type="EMBL" id="KAJ1348500.1"/>
    </source>
</evidence>
<organism evidence="2 3">
    <name type="scientific">Parelaphostrongylus tenuis</name>
    <name type="common">Meningeal worm</name>
    <dbReference type="NCBI Taxonomy" id="148309"/>
    <lineage>
        <taxon>Eukaryota</taxon>
        <taxon>Metazoa</taxon>
        <taxon>Ecdysozoa</taxon>
        <taxon>Nematoda</taxon>
        <taxon>Chromadorea</taxon>
        <taxon>Rhabditida</taxon>
        <taxon>Rhabditina</taxon>
        <taxon>Rhabditomorpha</taxon>
        <taxon>Strongyloidea</taxon>
        <taxon>Metastrongylidae</taxon>
        <taxon>Parelaphostrongylus</taxon>
    </lineage>
</organism>
<sequence>MHEQGGVRPIHQQLDEAAIDETGTDSSICNERGSELPHSQQNVDNLMYFSTEEMLRSKQSHDYPDYFR</sequence>
<name>A0AAD5LZQ6_PARTN</name>
<proteinExistence type="predicted"/>
<evidence type="ECO:0000256" key="1">
    <source>
        <dbReference type="SAM" id="MobiDB-lite"/>
    </source>
</evidence>
<gene>
    <name evidence="2" type="ORF">KIN20_003813</name>
</gene>
<comment type="caution">
    <text evidence="2">The sequence shown here is derived from an EMBL/GenBank/DDBJ whole genome shotgun (WGS) entry which is preliminary data.</text>
</comment>
<evidence type="ECO:0000313" key="3">
    <source>
        <dbReference type="Proteomes" id="UP001196413"/>
    </source>
</evidence>
<dbReference type="AlphaFoldDB" id="A0AAD5LZQ6"/>
<dbReference type="Proteomes" id="UP001196413">
    <property type="component" value="Unassembled WGS sequence"/>
</dbReference>
<reference evidence="2" key="1">
    <citation type="submission" date="2021-06" db="EMBL/GenBank/DDBJ databases">
        <title>Parelaphostrongylus tenuis whole genome reference sequence.</title>
        <authorList>
            <person name="Garwood T.J."/>
            <person name="Larsen P.A."/>
            <person name="Fountain-Jones N.M."/>
            <person name="Garbe J.R."/>
            <person name="Macchietto M.G."/>
            <person name="Kania S.A."/>
            <person name="Gerhold R.W."/>
            <person name="Richards J.E."/>
            <person name="Wolf T.M."/>
        </authorList>
    </citation>
    <scope>NUCLEOTIDE SEQUENCE</scope>
    <source>
        <strain evidence="2">MNPRO001-30</strain>
        <tissue evidence="2">Meninges</tissue>
    </source>
</reference>
<accession>A0AAD5LZQ6</accession>
<feature type="region of interest" description="Disordered" evidence="1">
    <location>
        <begin position="1"/>
        <end position="41"/>
    </location>
</feature>
<protein>
    <submittedName>
        <fullName evidence="2">Uncharacterized protein</fullName>
    </submittedName>
</protein>
<keyword evidence="3" id="KW-1185">Reference proteome</keyword>